<dbReference type="RefSeq" id="WP_237338513.1">
    <property type="nucleotide sequence ID" value="NZ_BAABCM010000001.1"/>
</dbReference>
<evidence type="ECO:0000256" key="1">
    <source>
        <dbReference type="ARBA" id="ARBA00010996"/>
    </source>
</evidence>
<dbReference type="CDD" id="cd02968">
    <property type="entry name" value="SCO"/>
    <property type="match status" value="1"/>
</dbReference>
<protein>
    <recommendedName>
        <fullName evidence="3">Thioredoxin domain-containing protein</fullName>
    </recommendedName>
</protein>
<sequence length="161" mass="17689">MTAPAHPTFTLVDHHGTPVTEASYRGRWTVVLFGFTRCRVVCPRALGRLSEALASAEVEALYITVDPDRDTPEVLRQFLESGYPRFTGLTGTAEQTDAARRAFGVFARRRPDPEDPDGYAVPHTAITYLLGPDGDYRTHWTDTADADTIAADLAHALEGRS</sequence>
<dbReference type="SUPFAM" id="SSF52833">
    <property type="entry name" value="Thioredoxin-like"/>
    <property type="match status" value="1"/>
</dbReference>
<gene>
    <name evidence="4" type="ORF">GCM10022380_07290</name>
</gene>
<dbReference type="Gene3D" id="3.40.30.10">
    <property type="entry name" value="Glutaredoxin"/>
    <property type="match status" value="1"/>
</dbReference>
<name>A0ABP7HNH1_9PSEU</name>
<dbReference type="InterPro" id="IPR036249">
    <property type="entry name" value="Thioredoxin-like_sf"/>
</dbReference>
<feature type="domain" description="Thioredoxin" evidence="3">
    <location>
        <begin position="1"/>
        <end position="158"/>
    </location>
</feature>
<keyword evidence="2" id="KW-0186">Copper</keyword>
<dbReference type="Pfam" id="PF02630">
    <property type="entry name" value="SCO1-SenC"/>
    <property type="match status" value="1"/>
</dbReference>
<evidence type="ECO:0000313" key="4">
    <source>
        <dbReference type="EMBL" id="GAA3793093.1"/>
    </source>
</evidence>
<evidence type="ECO:0000313" key="5">
    <source>
        <dbReference type="Proteomes" id="UP001501624"/>
    </source>
</evidence>
<dbReference type="PANTHER" id="PTHR12151:SF25">
    <property type="entry name" value="LINALOOL DEHYDRATASE_ISOMERASE DOMAIN-CONTAINING PROTEIN"/>
    <property type="match status" value="1"/>
</dbReference>
<proteinExistence type="inferred from homology"/>
<dbReference type="EMBL" id="BAABCM010000001">
    <property type="protein sequence ID" value="GAA3793093.1"/>
    <property type="molecule type" value="Genomic_DNA"/>
</dbReference>
<dbReference type="InterPro" id="IPR003782">
    <property type="entry name" value="SCO1/SenC"/>
</dbReference>
<organism evidence="4 5">
    <name type="scientific">Amycolatopsis tucumanensis</name>
    <dbReference type="NCBI Taxonomy" id="401106"/>
    <lineage>
        <taxon>Bacteria</taxon>
        <taxon>Bacillati</taxon>
        <taxon>Actinomycetota</taxon>
        <taxon>Actinomycetes</taxon>
        <taxon>Pseudonocardiales</taxon>
        <taxon>Pseudonocardiaceae</taxon>
        <taxon>Amycolatopsis</taxon>
    </lineage>
</organism>
<comment type="similarity">
    <text evidence="1">Belongs to the SCO1/2 family.</text>
</comment>
<dbReference type="PANTHER" id="PTHR12151">
    <property type="entry name" value="ELECTRON TRANSPORT PROTIN SCO1/SENC FAMILY MEMBER"/>
    <property type="match status" value="1"/>
</dbReference>
<comment type="caution">
    <text evidence="4">The sequence shown here is derived from an EMBL/GenBank/DDBJ whole genome shotgun (WGS) entry which is preliminary data.</text>
</comment>
<keyword evidence="5" id="KW-1185">Reference proteome</keyword>
<dbReference type="Proteomes" id="UP001501624">
    <property type="component" value="Unassembled WGS sequence"/>
</dbReference>
<dbReference type="InterPro" id="IPR013766">
    <property type="entry name" value="Thioredoxin_domain"/>
</dbReference>
<accession>A0ABP7HNH1</accession>
<dbReference type="PROSITE" id="PS51352">
    <property type="entry name" value="THIOREDOXIN_2"/>
    <property type="match status" value="1"/>
</dbReference>
<evidence type="ECO:0000256" key="2">
    <source>
        <dbReference type="ARBA" id="ARBA00023008"/>
    </source>
</evidence>
<reference evidence="5" key="1">
    <citation type="journal article" date="2019" name="Int. J. Syst. Evol. Microbiol.">
        <title>The Global Catalogue of Microorganisms (GCM) 10K type strain sequencing project: providing services to taxonomists for standard genome sequencing and annotation.</title>
        <authorList>
            <consortium name="The Broad Institute Genomics Platform"/>
            <consortium name="The Broad Institute Genome Sequencing Center for Infectious Disease"/>
            <person name="Wu L."/>
            <person name="Ma J."/>
        </authorList>
    </citation>
    <scope>NUCLEOTIDE SEQUENCE [LARGE SCALE GENOMIC DNA]</scope>
    <source>
        <strain evidence="5">JCM 17017</strain>
    </source>
</reference>
<evidence type="ECO:0000259" key="3">
    <source>
        <dbReference type="PROSITE" id="PS51352"/>
    </source>
</evidence>